<dbReference type="PANTHER" id="PTHR20941">
    <property type="entry name" value="FOLATE SYNTHESIS PROTEINS"/>
    <property type="match status" value="1"/>
</dbReference>
<dbReference type="GO" id="GO:0003848">
    <property type="term" value="F:2-amino-4-hydroxy-6-hydroxymethyldihydropteridine diphosphokinase activity"/>
    <property type="evidence" value="ECO:0007669"/>
    <property type="project" value="UniProtKB-EC"/>
</dbReference>
<keyword evidence="8" id="KW-0460">Magnesium</keyword>
<dbReference type="RefSeq" id="XP_007394919.1">
    <property type="nucleotide sequence ID" value="XM_007394857.1"/>
</dbReference>
<dbReference type="STRING" id="650164.K5VZS8"/>
<dbReference type="EC" id="2.5.1.15" evidence="5"/>
<protein>
    <recommendedName>
        <fullName evidence="5">dihydropteroate synthase</fullName>
        <ecNumber evidence="5">2.5.1.15</ecNumber>
    </recommendedName>
</protein>
<evidence type="ECO:0000313" key="11">
    <source>
        <dbReference type="EMBL" id="EKM57093.1"/>
    </source>
</evidence>
<dbReference type="PANTHER" id="PTHR20941:SF1">
    <property type="entry name" value="FOLIC ACID SYNTHESIS PROTEIN FOL1"/>
    <property type="match status" value="1"/>
</dbReference>
<comment type="cofactor">
    <cofactor evidence="3">
        <name>Mg(2+)</name>
        <dbReference type="ChEBI" id="CHEBI:18420"/>
    </cofactor>
</comment>
<dbReference type="Proteomes" id="UP000008370">
    <property type="component" value="Unassembled WGS sequence"/>
</dbReference>
<proteinExistence type="predicted"/>
<dbReference type="OrthoDB" id="615426at2759"/>
<dbReference type="GO" id="GO:0004156">
    <property type="term" value="F:dihydropteroate synthase activity"/>
    <property type="evidence" value="ECO:0007669"/>
    <property type="project" value="UniProtKB-EC"/>
</dbReference>
<comment type="pathway">
    <text evidence="4">Cofactor biosynthesis; tetrahydrofolate biosynthesis; 7,8-dihydrofolate from 2-amino-4-hydroxy-6-hydroxymethyl-7,8-dihydropteridine diphosphate and 4-aminobenzoate: step 1/2.</text>
</comment>
<dbReference type="Pfam" id="PF00809">
    <property type="entry name" value="Pterin_bind"/>
    <property type="match status" value="1"/>
</dbReference>
<dbReference type="GO" id="GO:0005740">
    <property type="term" value="C:mitochondrial envelope"/>
    <property type="evidence" value="ECO:0007669"/>
    <property type="project" value="TreeGrafter"/>
</dbReference>
<dbReference type="InterPro" id="IPR000489">
    <property type="entry name" value="Pterin-binding_dom"/>
</dbReference>
<evidence type="ECO:0000256" key="2">
    <source>
        <dbReference type="ARBA" id="ARBA00000198"/>
    </source>
</evidence>
<keyword evidence="9" id="KW-0289">Folate biosynthesis</keyword>
<sequence>MSLMASLPPDNPAMHRVIPFPQYPLPSGSETEAKDLPVVPPTATHWTFPSAFASTPRSSPQKTYVMATLNVTPDSFSDGSVNNTVPEALTYTTSAVAHGADIVDVGGYSTRPGAQFVSSEEEANRVVPVIHAIRNAAQSANVSEKVASQTRQALISIDTFRWEVAEAAVKAGANCINDVHAFTGPAYPVDEDGDAHLRKLREVARSLAVPVVLMHSRGEASANKDYSAYNYAADARGRGAILESVRVELGKKVDAAVKGKGGLRRWLVIVDPGVGFSKTLEGNLELLRNSSSIIDPTKTVGREGAPNPLAGYPILVGASRKSFLGLILSQKDTSGTYEGRETKPIERGFATAAAVACAVQQNATVVRVHDVLEMGDVVRVSSLLWG</sequence>
<evidence type="ECO:0000256" key="5">
    <source>
        <dbReference type="ARBA" id="ARBA00012458"/>
    </source>
</evidence>
<feature type="domain" description="Pterin-binding" evidence="10">
    <location>
        <begin position="63"/>
        <end position="379"/>
    </location>
</feature>
<dbReference type="AlphaFoldDB" id="K5VZS8"/>
<dbReference type="GO" id="GO:0046654">
    <property type="term" value="P:tetrahydrofolate biosynthetic process"/>
    <property type="evidence" value="ECO:0007669"/>
    <property type="project" value="TreeGrafter"/>
</dbReference>
<evidence type="ECO:0000259" key="10">
    <source>
        <dbReference type="PROSITE" id="PS50972"/>
    </source>
</evidence>
<comment type="catalytic activity">
    <reaction evidence="1">
        <text>(7,8-dihydropterin-6-yl)methyl diphosphate + 4-aminobenzoate = 7,8-dihydropteroate + diphosphate</text>
        <dbReference type="Rhea" id="RHEA:19949"/>
        <dbReference type="ChEBI" id="CHEBI:17836"/>
        <dbReference type="ChEBI" id="CHEBI:17839"/>
        <dbReference type="ChEBI" id="CHEBI:33019"/>
        <dbReference type="ChEBI" id="CHEBI:72950"/>
        <dbReference type="EC" id="2.5.1.15"/>
    </reaction>
</comment>
<dbReference type="HOGENOM" id="CLU_008023_0_2_1"/>
<dbReference type="SUPFAM" id="SSF51717">
    <property type="entry name" value="Dihydropteroate synthetase-like"/>
    <property type="match status" value="1"/>
</dbReference>
<keyword evidence="12" id="KW-1185">Reference proteome</keyword>
<keyword evidence="6" id="KW-0808">Transferase</keyword>
<dbReference type="PROSITE" id="PS50972">
    <property type="entry name" value="PTERIN_BINDING"/>
    <property type="match status" value="1"/>
</dbReference>
<dbReference type="NCBIfam" id="TIGR01496">
    <property type="entry name" value="DHPS"/>
    <property type="match status" value="1"/>
</dbReference>
<evidence type="ECO:0000256" key="4">
    <source>
        <dbReference type="ARBA" id="ARBA00004763"/>
    </source>
</evidence>
<name>K5VZS8_PHACS</name>
<reference evidence="11 12" key="1">
    <citation type="journal article" date="2012" name="BMC Genomics">
        <title>Comparative genomics of the white-rot fungi, Phanerochaete carnosa and P. chrysosporium, to elucidate the genetic basis of the distinct wood types they colonize.</title>
        <authorList>
            <person name="Suzuki H."/>
            <person name="MacDonald J."/>
            <person name="Syed K."/>
            <person name="Salamov A."/>
            <person name="Hori C."/>
            <person name="Aerts A."/>
            <person name="Henrissat B."/>
            <person name="Wiebenga A."/>
            <person name="vanKuyk P.A."/>
            <person name="Barry K."/>
            <person name="Lindquist E."/>
            <person name="LaButti K."/>
            <person name="Lapidus A."/>
            <person name="Lucas S."/>
            <person name="Coutinho P."/>
            <person name="Gong Y."/>
            <person name="Samejima M."/>
            <person name="Mahadevan R."/>
            <person name="Abou-Zaid M."/>
            <person name="de Vries R.P."/>
            <person name="Igarashi K."/>
            <person name="Yadav J.S."/>
            <person name="Grigoriev I.V."/>
            <person name="Master E.R."/>
        </authorList>
    </citation>
    <scope>NUCLEOTIDE SEQUENCE [LARGE SCALE GENOMIC DNA]</scope>
    <source>
        <strain evidence="11 12">HHB-10118-sp</strain>
    </source>
</reference>
<evidence type="ECO:0000256" key="7">
    <source>
        <dbReference type="ARBA" id="ARBA00022723"/>
    </source>
</evidence>
<accession>K5VZS8</accession>
<dbReference type="PROSITE" id="PS00793">
    <property type="entry name" value="DHPS_2"/>
    <property type="match status" value="1"/>
</dbReference>
<evidence type="ECO:0000256" key="6">
    <source>
        <dbReference type="ARBA" id="ARBA00022679"/>
    </source>
</evidence>
<dbReference type="GeneID" id="18916109"/>
<dbReference type="InParanoid" id="K5VZS8"/>
<dbReference type="KEGG" id="pco:PHACADRAFT_254648"/>
<organism evidence="11 12">
    <name type="scientific">Phanerochaete carnosa (strain HHB-10118-sp)</name>
    <name type="common">White-rot fungus</name>
    <name type="synonym">Peniophora carnosa</name>
    <dbReference type="NCBI Taxonomy" id="650164"/>
    <lineage>
        <taxon>Eukaryota</taxon>
        <taxon>Fungi</taxon>
        <taxon>Dikarya</taxon>
        <taxon>Basidiomycota</taxon>
        <taxon>Agaricomycotina</taxon>
        <taxon>Agaricomycetes</taxon>
        <taxon>Polyporales</taxon>
        <taxon>Phanerochaetaceae</taxon>
        <taxon>Phanerochaete</taxon>
    </lineage>
</organism>
<evidence type="ECO:0000313" key="12">
    <source>
        <dbReference type="Proteomes" id="UP000008370"/>
    </source>
</evidence>
<dbReference type="GO" id="GO:0046872">
    <property type="term" value="F:metal ion binding"/>
    <property type="evidence" value="ECO:0007669"/>
    <property type="project" value="UniProtKB-KW"/>
</dbReference>
<dbReference type="InterPro" id="IPR011005">
    <property type="entry name" value="Dihydropteroate_synth-like_sf"/>
</dbReference>
<keyword evidence="7" id="KW-0479">Metal-binding</keyword>
<comment type="catalytic activity">
    <reaction evidence="2">
        <text>6-hydroxymethyl-7,8-dihydropterin + ATP = (7,8-dihydropterin-6-yl)methyl diphosphate + AMP + H(+)</text>
        <dbReference type="Rhea" id="RHEA:11412"/>
        <dbReference type="ChEBI" id="CHEBI:15378"/>
        <dbReference type="ChEBI" id="CHEBI:30616"/>
        <dbReference type="ChEBI" id="CHEBI:44841"/>
        <dbReference type="ChEBI" id="CHEBI:72950"/>
        <dbReference type="ChEBI" id="CHEBI:456215"/>
        <dbReference type="EC" id="2.7.6.3"/>
    </reaction>
</comment>
<evidence type="ECO:0000256" key="8">
    <source>
        <dbReference type="ARBA" id="ARBA00022842"/>
    </source>
</evidence>
<dbReference type="GO" id="GO:0046656">
    <property type="term" value="P:folic acid biosynthetic process"/>
    <property type="evidence" value="ECO:0007669"/>
    <property type="project" value="UniProtKB-KW"/>
</dbReference>
<evidence type="ECO:0000256" key="3">
    <source>
        <dbReference type="ARBA" id="ARBA00001946"/>
    </source>
</evidence>
<dbReference type="InterPro" id="IPR006390">
    <property type="entry name" value="DHP_synth_dom"/>
</dbReference>
<evidence type="ECO:0000256" key="9">
    <source>
        <dbReference type="ARBA" id="ARBA00022909"/>
    </source>
</evidence>
<evidence type="ECO:0000256" key="1">
    <source>
        <dbReference type="ARBA" id="ARBA00000012"/>
    </source>
</evidence>
<dbReference type="EMBL" id="JH930471">
    <property type="protein sequence ID" value="EKM57093.1"/>
    <property type="molecule type" value="Genomic_DNA"/>
</dbReference>
<gene>
    <name evidence="11" type="ORF">PHACADRAFT_254648</name>
</gene>
<dbReference type="InterPro" id="IPR045031">
    <property type="entry name" value="DHP_synth-like"/>
</dbReference>
<dbReference type="Gene3D" id="3.20.20.20">
    <property type="entry name" value="Dihydropteroate synthase-like"/>
    <property type="match status" value="1"/>
</dbReference>